<dbReference type="PROSITE" id="PS50887">
    <property type="entry name" value="GGDEF"/>
    <property type="match status" value="1"/>
</dbReference>
<evidence type="ECO:0000313" key="7">
    <source>
        <dbReference type="EMBL" id="GGB80370.1"/>
    </source>
</evidence>
<evidence type="ECO:0000256" key="3">
    <source>
        <dbReference type="ARBA" id="ARBA00029839"/>
    </source>
</evidence>
<sequence length="378" mass="43048">MKQTDQTLLEQLRITEFEIENRQRLFMITERDIKLIVDARKIVEAGLGGIVDTFYEMQTNTPEIALLIGDADTLKRLRTAQQRYILDLFSGVYDIEYVNNRLRIGLVHKRIGVDTKLYLSAVYTLKSLLSDHLSRHIADIQVRADTLSALEKVFMFDITLVFETYIRSLLSEIEASREKSEEYARILEEKVRERTHQLERMARTDPLTGLQSVRYLNEALTRYLRMAENRQEMLSLIYIDINDFKLFNDTEGHQRGDEILRNVGRSILQVSRIEDSAFRYGGDEFCIILPRCNAEQARDICVSRLVDALAEVDDTILLSIGIAQAGPDNYPSAGQLLSQADRAMYLNKAEQKGEDAELNPSGNGASVRLVGGQDKSGS</sequence>
<dbReference type="SMART" id="SM00267">
    <property type="entry name" value="GGDEF"/>
    <property type="match status" value="1"/>
</dbReference>
<dbReference type="Gene3D" id="1.10.490.10">
    <property type="entry name" value="Globins"/>
    <property type="match status" value="1"/>
</dbReference>
<keyword evidence="7" id="KW-0418">Kinase</keyword>
<evidence type="ECO:0000256" key="2">
    <source>
        <dbReference type="ARBA" id="ARBA00015125"/>
    </source>
</evidence>
<reference evidence="8" key="1">
    <citation type="journal article" date="2019" name="Int. J. Syst. Evol. Microbiol.">
        <title>The Global Catalogue of Microorganisms (GCM) 10K type strain sequencing project: providing services to taxonomists for standard genome sequencing and annotation.</title>
        <authorList>
            <consortium name="The Broad Institute Genomics Platform"/>
            <consortium name="The Broad Institute Genome Sequencing Center for Infectious Disease"/>
            <person name="Wu L."/>
            <person name="Ma J."/>
        </authorList>
    </citation>
    <scope>NUCLEOTIDE SEQUENCE [LARGE SCALE GENOMIC DNA]</scope>
    <source>
        <strain evidence="8">CGMCC 1.15341</strain>
    </source>
</reference>
<dbReference type="InterPro" id="IPR050469">
    <property type="entry name" value="Diguanylate_Cyclase"/>
</dbReference>
<name>A0ABQ1JZJ0_9GAMM</name>
<dbReference type="CDD" id="cd01949">
    <property type="entry name" value="GGDEF"/>
    <property type="match status" value="1"/>
</dbReference>
<dbReference type="EC" id="2.7.7.65" evidence="1"/>
<comment type="caution">
    <text evidence="7">The sequence shown here is derived from an EMBL/GenBank/DDBJ whole genome shotgun (WGS) entry which is preliminary data.</text>
</comment>
<evidence type="ECO:0000256" key="1">
    <source>
        <dbReference type="ARBA" id="ARBA00012528"/>
    </source>
</evidence>
<dbReference type="RefSeq" id="WP_188745299.1">
    <property type="nucleotide sequence ID" value="NZ_BMIJ01000001.1"/>
</dbReference>
<protein>
    <recommendedName>
        <fullName evidence="2">Diguanylate cyclase DosC</fullName>
        <ecNumber evidence="1">2.7.7.65</ecNumber>
    </recommendedName>
    <alternativeName>
        <fullName evidence="3">Direct oxygen-sensing cyclase</fullName>
    </alternativeName>
</protein>
<dbReference type="Pfam" id="PF00990">
    <property type="entry name" value="GGDEF"/>
    <property type="match status" value="1"/>
</dbReference>
<accession>A0ABQ1JZJ0</accession>
<dbReference type="InterPro" id="IPR009050">
    <property type="entry name" value="Globin-like_sf"/>
</dbReference>
<dbReference type="SUPFAM" id="SSF46458">
    <property type="entry name" value="Globin-like"/>
    <property type="match status" value="1"/>
</dbReference>
<comment type="catalytic activity">
    <reaction evidence="4">
        <text>2 GTP = 3',3'-c-di-GMP + 2 diphosphate</text>
        <dbReference type="Rhea" id="RHEA:24898"/>
        <dbReference type="ChEBI" id="CHEBI:33019"/>
        <dbReference type="ChEBI" id="CHEBI:37565"/>
        <dbReference type="ChEBI" id="CHEBI:58805"/>
        <dbReference type="EC" id="2.7.7.65"/>
    </reaction>
</comment>
<dbReference type="InterPro" id="IPR029787">
    <property type="entry name" value="Nucleotide_cyclase"/>
</dbReference>
<keyword evidence="8" id="KW-1185">Reference proteome</keyword>
<dbReference type="Pfam" id="PF11563">
    <property type="entry name" value="Protoglobin"/>
    <property type="match status" value="1"/>
</dbReference>
<evidence type="ECO:0000256" key="4">
    <source>
        <dbReference type="ARBA" id="ARBA00034247"/>
    </source>
</evidence>
<dbReference type="InterPro" id="IPR000160">
    <property type="entry name" value="GGDEF_dom"/>
</dbReference>
<feature type="region of interest" description="Disordered" evidence="5">
    <location>
        <begin position="350"/>
        <end position="378"/>
    </location>
</feature>
<dbReference type="PANTHER" id="PTHR45138:SF9">
    <property type="entry name" value="DIGUANYLATE CYCLASE DGCM-RELATED"/>
    <property type="match status" value="1"/>
</dbReference>
<dbReference type="NCBIfam" id="TIGR00254">
    <property type="entry name" value="GGDEF"/>
    <property type="match status" value="1"/>
</dbReference>
<evidence type="ECO:0000259" key="6">
    <source>
        <dbReference type="PROSITE" id="PS50887"/>
    </source>
</evidence>
<gene>
    <name evidence="7" type="ORF">GCM10011352_02590</name>
</gene>
<dbReference type="SUPFAM" id="SSF55073">
    <property type="entry name" value="Nucleotide cyclase"/>
    <property type="match status" value="1"/>
</dbReference>
<dbReference type="EMBL" id="BMIJ01000001">
    <property type="protein sequence ID" value="GGB80370.1"/>
    <property type="molecule type" value="Genomic_DNA"/>
</dbReference>
<dbReference type="Proteomes" id="UP000629025">
    <property type="component" value="Unassembled WGS sequence"/>
</dbReference>
<feature type="domain" description="GGDEF" evidence="6">
    <location>
        <begin position="232"/>
        <end position="360"/>
    </location>
</feature>
<dbReference type="InterPro" id="IPR043128">
    <property type="entry name" value="Rev_trsase/Diguanyl_cyclase"/>
</dbReference>
<keyword evidence="7" id="KW-0808">Transferase</keyword>
<evidence type="ECO:0000313" key="8">
    <source>
        <dbReference type="Proteomes" id="UP000629025"/>
    </source>
</evidence>
<organism evidence="7 8">
    <name type="scientific">Marinobacterium zhoushanense</name>
    <dbReference type="NCBI Taxonomy" id="1679163"/>
    <lineage>
        <taxon>Bacteria</taxon>
        <taxon>Pseudomonadati</taxon>
        <taxon>Pseudomonadota</taxon>
        <taxon>Gammaproteobacteria</taxon>
        <taxon>Oceanospirillales</taxon>
        <taxon>Oceanospirillaceae</taxon>
        <taxon>Marinobacterium</taxon>
    </lineage>
</organism>
<evidence type="ECO:0000256" key="5">
    <source>
        <dbReference type="SAM" id="MobiDB-lite"/>
    </source>
</evidence>
<dbReference type="Gene3D" id="3.30.70.270">
    <property type="match status" value="1"/>
</dbReference>
<proteinExistence type="predicted"/>
<dbReference type="InterPro" id="IPR044398">
    <property type="entry name" value="Globin-sensor_dom"/>
</dbReference>
<dbReference type="GO" id="GO:0016301">
    <property type="term" value="F:kinase activity"/>
    <property type="evidence" value="ECO:0007669"/>
    <property type="project" value="UniProtKB-KW"/>
</dbReference>
<dbReference type="PANTHER" id="PTHR45138">
    <property type="entry name" value="REGULATORY COMPONENTS OF SENSORY TRANSDUCTION SYSTEM"/>
    <property type="match status" value="1"/>
</dbReference>
<dbReference type="InterPro" id="IPR012292">
    <property type="entry name" value="Globin/Proto"/>
</dbReference>